<evidence type="ECO:0000256" key="7">
    <source>
        <dbReference type="ARBA" id="ARBA00023237"/>
    </source>
</evidence>
<name>D3E2A1_METRM</name>
<keyword evidence="7" id="KW-0998">Cell outer membrane</keyword>
<sequence>MGFKRLKRLFSSDNDNEMEKNEEKNKSGEETFYEESDEKAFYTEYDDSGFILDNNSDDSFNNGSDDDLSLNDGLKEDLNGSDDNLSLNNGFEEDSFGSDDDLTLNNQPSSNRNFNYLNNLIHSHQNEINLDSDIVFDSQMDNTYLEGINLDMDNLTIDGNGRTIDAQKKSRIFNVLGENIRFTNITFKNAYSNEDGGAISIGNYSSVYFENCHFISNDAGENDGGAISIGENSICTIKDSVFKQNKADSGGAIVNEGTLKIMSSNFEYNSSQVFGGAIYTHHSKVEIAYSVFKNNISSSGGGIYVLFDCDMIIEESLFIDNASMSEGGAMANEYGGKIRIHESLFRNNHSLIGGALCNKGSPVDDGKNLVSVSDSKFEYNSSIENNDTIYSTGVLKLEGNTFNENDRILASNNPEIINSKYVEATEDIIDLAKSIDYSIAGESNLFELLDSDIRNFNYLENLIRSSGGEIILDSDIILGDDEDYTDGIRLSNENLRIDGNGYSIDAKSRSRIFSISQCNITFENLRFKNAYSEGNGGAIYSVNSFLTFKSCSFENNSSDNGGGISTENSTNEFKTLSTENNRNEFKTLLFEDCSFENNSSRSGGAISTENNDLILKTCLFDRNESNLGAAIICQNGKVRLDNCGFKENIASDGAAIYYSSLPIGTYINDDSVNFLEINDSVFEANRLTGTNLTVSIIDCDCSISFNSLSFKDNKFDYGDLINQKYLENKNSIIKSSKFIGNGGGITASNLKVISCEFIDNRSNAFSSQEYFYDGSSEIEDCTFKNNHCAISSHESSLKIKDARFYGNDSAIMNRGKAYINDSRFRDNSMAIENSANSYMFASNLNLLDNASGESHDMINQGHLSVIDSDFINCNKTLNLICQEDNEDAVLDIEGCSFKTDSKRPISINGGSSSILYSRFELDQSKIAIFNDSKLNIDALSFKDYEGNDLEGKLIYNNDYLKSKTRDILDKIDSSESAITKYAYETLPADWKGFDYLINLIKESNGEVKLDCDILINDIEEDYYGGGIELFEDGLTIDGQGHTIDADNLSRIFYVVGNDIVLKNIKFINGFEPLDQLFNRGAGAIYIVHGASLKIVNCEFYQNSSKSFAGVIANKGDLTVIDSIFRNNFSNRAGAFLESRGESHFIGCRFEGNNAKSAGGAIAVSQKGKTIVEKSSFKENELSLKGSSSGGAISNSGELDVIDSEFIKNKSAASGGAINSSSHAILSVRKSVFIENASFLGGAINADRYGDLIVMDSCFKANAAAYSSGAIYDSTDESGVHGCEFLTESDKVKYALED</sequence>
<keyword evidence="5" id="KW-0732">Signal</keyword>
<dbReference type="KEGG" id="mru:mru_0811"/>
<reference evidence="9 10" key="1">
    <citation type="journal article" date="2010" name="PLoS ONE">
        <title>The genome sequence of the rumen methanogen Methanobrevibacter ruminantium reveals new possibilities for controlling ruminant methane emissions.</title>
        <authorList>
            <person name="Leahy S.C."/>
            <person name="Kelly W.J."/>
            <person name="Altermann E."/>
            <person name="Ronimus R.S."/>
            <person name="Yeoman C.J."/>
            <person name="Pacheco D.M."/>
            <person name="Li D."/>
            <person name="Kong Z."/>
            <person name="McTavish S."/>
            <person name="Sang C."/>
            <person name="Lambie S.C."/>
            <person name="Janssen P.H."/>
            <person name="Dey D."/>
            <person name="Attwood G.T."/>
        </authorList>
    </citation>
    <scope>NUCLEOTIDE SEQUENCE [LARGE SCALE GENOMIC DNA]</scope>
    <source>
        <strain evidence="10">ATCC 35063 / DSM 1093 / JCM 13430 / OCM 146 / M1</strain>
    </source>
</reference>
<dbReference type="EMBL" id="CP001719">
    <property type="protein sequence ID" value="ADC46662.1"/>
    <property type="molecule type" value="Genomic_DNA"/>
</dbReference>
<proteinExistence type="predicted"/>
<comment type="subcellular location">
    <subcellularLocation>
        <location evidence="1">Cell envelope</location>
    </subcellularLocation>
    <subcellularLocation>
        <location evidence="2">Cell outer membrane</location>
    </subcellularLocation>
    <subcellularLocation>
        <location evidence="3">Secreted</location>
    </subcellularLocation>
</comment>
<protein>
    <submittedName>
        <fullName evidence="9">Adhesin-like protein</fullName>
    </submittedName>
</protein>
<dbReference type="RefSeq" id="WP_012955613.1">
    <property type="nucleotide sequence ID" value="NC_013790.1"/>
</dbReference>
<dbReference type="Gene3D" id="2.160.20.10">
    <property type="entry name" value="Single-stranded right-handed beta-helix, Pectin lyase-like"/>
    <property type="match status" value="2"/>
</dbReference>
<evidence type="ECO:0000313" key="9">
    <source>
        <dbReference type="EMBL" id="ADC46662.1"/>
    </source>
</evidence>
<evidence type="ECO:0000256" key="8">
    <source>
        <dbReference type="SAM" id="MobiDB-lite"/>
    </source>
</evidence>
<feature type="compositionally biased region" description="Basic and acidic residues" evidence="8">
    <location>
        <begin position="17"/>
        <end position="29"/>
    </location>
</feature>
<dbReference type="PANTHER" id="PTHR11319:SF35">
    <property type="entry name" value="OUTER MEMBRANE PROTEIN PMPC-RELATED"/>
    <property type="match status" value="1"/>
</dbReference>
<dbReference type="GO" id="GO:0005576">
    <property type="term" value="C:extracellular region"/>
    <property type="evidence" value="ECO:0007669"/>
    <property type="project" value="UniProtKB-SubCell"/>
</dbReference>
<keyword evidence="10" id="KW-1185">Reference proteome</keyword>
<dbReference type="GeneID" id="8770460"/>
<keyword evidence="4" id="KW-0964">Secreted</keyword>
<dbReference type="SMART" id="SM00710">
    <property type="entry name" value="PbH1"/>
    <property type="match status" value="11"/>
</dbReference>
<evidence type="ECO:0000256" key="3">
    <source>
        <dbReference type="ARBA" id="ARBA00004613"/>
    </source>
</evidence>
<dbReference type="Pfam" id="PF02415">
    <property type="entry name" value="Chlam_PMP"/>
    <property type="match status" value="3"/>
</dbReference>
<dbReference type="NCBIfam" id="TIGR01376">
    <property type="entry name" value="POMP_repeat"/>
    <property type="match status" value="1"/>
</dbReference>
<accession>D3E2A1</accession>
<dbReference type="Proteomes" id="UP000008680">
    <property type="component" value="Chromosome"/>
</dbReference>
<organism evidence="9 10">
    <name type="scientific">Methanobrevibacter ruminantium (strain ATCC 35063 / DSM 1093 / JCM 13430 / OCM 146 / M1)</name>
    <name type="common">Methanobacterium ruminantium</name>
    <dbReference type="NCBI Taxonomy" id="634498"/>
    <lineage>
        <taxon>Archaea</taxon>
        <taxon>Methanobacteriati</taxon>
        <taxon>Methanobacteriota</taxon>
        <taxon>Methanomada group</taxon>
        <taxon>Methanobacteria</taxon>
        <taxon>Methanobacteriales</taxon>
        <taxon>Methanobacteriaceae</taxon>
        <taxon>Methanobrevibacter</taxon>
    </lineage>
</organism>
<dbReference type="PATRIC" id="fig|634498.28.peg.812"/>
<dbReference type="InterPro" id="IPR011050">
    <property type="entry name" value="Pectin_lyase_fold/virulence"/>
</dbReference>
<dbReference type="eggNOG" id="arCOG09729">
    <property type="taxonomic scope" value="Archaea"/>
</dbReference>
<dbReference type="InterPro" id="IPR012334">
    <property type="entry name" value="Pectin_lyas_fold"/>
</dbReference>
<dbReference type="InterPro" id="IPR003368">
    <property type="entry name" value="POMP_repeat"/>
</dbReference>
<evidence type="ECO:0000256" key="6">
    <source>
        <dbReference type="ARBA" id="ARBA00023136"/>
    </source>
</evidence>
<dbReference type="PANTHER" id="PTHR11319">
    <property type="entry name" value="G PROTEIN-COUPLED RECEPTOR-RELATED"/>
    <property type="match status" value="1"/>
</dbReference>
<evidence type="ECO:0000313" key="10">
    <source>
        <dbReference type="Proteomes" id="UP000008680"/>
    </source>
</evidence>
<dbReference type="InterPro" id="IPR006626">
    <property type="entry name" value="PbH1"/>
</dbReference>
<evidence type="ECO:0000256" key="5">
    <source>
        <dbReference type="ARBA" id="ARBA00022729"/>
    </source>
</evidence>
<keyword evidence="6" id="KW-0472">Membrane</keyword>
<evidence type="ECO:0000256" key="2">
    <source>
        <dbReference type="ARBA" id="ARBA00004442"/>
    </source>
</evidence>
<evidence type="ECO:0000256" key="1">
    <source>
        <dbReference type="ARBA" id="ARBA00004196"/>
    </source>
</evidence>
<dbReference type="eggNOG" id="arCOG02555">
    <property type="taxonomic scope" value="Archaea"/>
</dbReference>
<gene>
    <name evidence="9" type="ordered locus">mru_0811</name>
</gene>
<dbReference type="HOGENOM" id="CLU_261730_0_0_2"/>
<evidence type="ECO:0000256" key="4">
    <source>
        <dbReference type="ARBA" id="ARBA00022525"/>
    </source>
</evidence>
<dbReference type="STRING" id="634498.mru_0811"/>
<feature type="region of interest" description="Disordered" evidence="8">
    <location>
        <begin position="1"/>
        <end position="36"/>
    </location>
</feature>
<dbReference type="OrthoDB" id="78475at2157"/>
<dbReference type="SUPFAM" id="SSF51126">
    <property type="entry name" value="Pectin lyase-like"/>
    <property type="match status" value="4"/>
</dbReference>